<evidence type="ECO:0000256" key="7">
    <source>
        <dbReference type="ARBA" id="ARBA00023157"/>
    </source>
</evidence>
<dbReference type="InterPro" id="IPR039391">
    <property type="entry name" value="Phytocyanin-like"/>
</dbReference>
<proteinExistence type="inferred from homology"/>
<dbReference type="GO" id="GO:0005886">
    <property type="term" value="C:plasma membrane"/>
    <property type="evidence" value="ECO:0000318"/>
    <property type="project" value="GO_Central"/>
</dbReference>
<dbReference type="KEGG" id="mtr:11420289"/>
<reference evidence="15 17" key="1">
    <citation type="journal article" date="2011" name="Nature">
        <title>The Medicago genome provides insight into the evolution of rhizobial symbioses.</title>
        <authorList>
            <person name="Young N.D."/>
            <person name="Debelle F."/>
            <person name="Oldroyd G.E."/>
            <person name="Geurts R."/>
            <person name="Cannon S.B."/>
            <person name="Udvardi M.K."/>
            <person name="Benedito V.A."/>
            <person name="Mayer K.F."/>
            <person name="Gouzy J."/>
            <person name="Schoof H."/>
            <person name="Van de Peer Y."/>
            <person name="Proost S."/>
            <person name="Cook D.R."/>
            <person name="Meyers B.C."/>
            <person name="Spannagl M."/>
            <person name="Cheung F."/>
            <person name="De Mita S."/>
            <person name="Krishnakumar V."/>
            <person name="Gundlach H."/>
            <person name="Zhou S."/>
            <person name="Mudge J."/>
            <person name="Bharti A.K."/>
            <person name="Murray J.D."/>
            <person name="Naoumkina M.A."/>
            <person name="Rosen B."/>
            <person name="Silverstein K.A."/>
            <person name="Tang H."/>
            <person name="Rombauts S."/>
            <person name="Zhao P.X."/>
            <person name="Zhou P."/>
            <person name="Barbe V."/>
            <person name="Bardou P."/>
            <person name="Bechner M."/>
            <person name="Bellec A."/>
            <person name="Berger A."/>
            <person name="Berges H."/>
            <person name="Bidwell S."/>
            <person name="Bisseling T."/>
            <person name="Choisne N."/>
            <person name="Couloux A."/>
            <person name="Denny R."/>
            <person name="Deshpande S."/>
            <person name="Dai X."/>
            <person name="Doyle J.J."/>
            <person name="Dudez A.M."/>
            <person name="Farmer A.D."/>
            <person name="Fouteau S."/>
            <person name="Franken C."/>
            <person name="Gibelin C."/>
            <person name="Gish J."/>
            <person name="Goldstein S."/>
            <person name="Gonzalez A.J."/>
            <person name="Green P.J."/>
            <person name="Hallab A."/>
            <person name="Hartog M."/>
            <person name="Hua A."/>
            <person name="Humphray S.J."/>
            <person name="Jeong D.H."/>
            <person name="Jing Y."/>
            <person name="Jocker A."/>
            <person name="Kenton S.M."/>
            <person name="Kim D.J."/>
            <person name="Klee K."/>
            <person name="Lai H."/>
            <person name="Lang C."/>
            <person name="Lin S."/>
            <person name="Macmil S.L."/>
            <person name="Magdelenat G."/>
            <person name="Matthews L."/>
            <person name="McCorrison J."/>
            <person name="Monaghan E.L."/>
            <person name="Mun J.H."/>
            <person name="Najar F.Z."/>
            <person name="Nicholson C."/>
            <person name="Noirot C."/>
            <person name="O'Bleness M."/>
            <person name="Paule C.R."/>
            <person name="Poulain J."/>
            <person name="Prion F."/>
            <person name="Qin B."/>
            <person name="Qu C."/>
            <person name="Retzel E.F."/>
            <person name="Riddle C."/>
            <person name="Sallet E."/>
            <person name="Samain S."/>
            <person name="Samson N."/>
            <person name="Sanders I."/>
            <person name="Saurat O."/>
            <person name="Scarpelli C."/>
            <person name="Schiex T."/>
            <person name="Segurens B."/>
            <person name="Severin A.J."/>
            <person name="Sherrier D.J."/>
            <person name="Shi R."/>
            <person name="Sims S."/>
            <person name="Singer S.R."/>
            <person name="Sinharoy S."/>
            <person name="Sterck L."/>
            <person name="Viollet A."/>
            <person name="Wang B.B."/>
            <person name="Wang K."/>
            <person name="Wang M."/>
            <person name="Wang X."/>
            <person name="Warfsmann J."/>
            <person name="Weissenbach J."/>
            <person name="White D.D."/>
            <person name="White J.D."/>
            <person name="Wiley G.B."/>
            <person name="Wincker P."/>
            <person name="Xing Y."/>
            <person name="Yang L."/>
            <person name="Yao Z."/>
            <person name="Ying F."/>
            <person name="Zhai J."/>
            <person name="Zhou L."/>
            <person name="Zuber A."/>
            <person name="Denarie J."/>
            <person name="Dixon R.A."/>
            <person name="May G.D."/>
            <person name="Schwartz D.C."/>
            <person name="Rogers J."/>
            <person name="Quetier F."/>
            <person name="Town C.D."/>
            <person name="Roe B.A."/>
        </authorList>
    </citation>
    <scope>NUCLEOTIDE SEQUENCE [LARGE SCALE GENOMIC DNA]</scope>
    <source>
        <strain evidence="15">A17</strain>
        <strain evidence="16 17">cv. Jemalong A17</strain>
    </source>
</reference>
<evidence type="ECO:0000313" key="17">
    <source>
        <dbReference type="Proteomes" id="UP000002051"/>
    </source>
</evidence>
<evidence type="ECO:0000256" key="11">
    <source>
        <dbReference type="ARBA" id="ARBA00037626"/>
    </source>
</evidence>
<feature type="compositionally biased region" description="Pro residues" evidence="12">
    <location>
        <begin position="131"/>
        <end position="140"/>
    </location>
</feature>
<evidence type="ECO:0000256" key="4">
    <source>
        <dbReference type="ARBA" id="ARBA00022622"/>
    </source>
</evidence>
<dbReference type="InterPro" id="IPR008972">
    <property type="entry name" value="Cupredoxin"/>
</dbReference>
<evidence type="ECO:0000313" key="16">
    <source>
        <dbReference type="EnsemblPlants" id="AES61921"/>
    </source>
</evidence>
<keyword evidence="17" id="KW-1185">Reference proteome</keyword>
<dbReference type="PaxDb" id="3880-AES61921"/>
<keyword evidence="6" id="KW-0472">Membrane</keyword>
<dbReference type="GO" id="GO:0009055">
    <property type="term" value="F:electron transfer activity"/>
    <property type="evidence" value="ECO:0007669"/>
    <property type="project" value="InterPro"/>
</dbReference>
<dbReference type="Gene3D" id="2.60.40.420">
    <property type="entry name" value="Cupredoxins - blue copper proteins"/>
    <property type="match status" value="1"/>
</dbReference>
<dbReference type="EnsemblPlants" id="AES61921">
    <property type="protein sequence ID" value="AES61921"/>
    <property type="gene ID" value="MTR_1g090420"/>
</dbReference>
<organism evidence="15 17">
    <name type="scientific">Medicago truncatula</name>
    <name type="common">Barrel medic</name>
    <name type="synonym">Medicago tribuloides</name>
    <dbReference type="NCBI Taxonomy" id="3880"/>
    <lineage>
        <taxon>Eukaryota</taxon>
        <taxon>Viridiplantae</taxon>
        <taxon>Streptophyta</taxon>
        <taxon>Embryophyta</taxon>
        <taxon>Tracheophyta</taxon>
        <taxon>Spermatophyta</taxon>
        <taxon>Magnoliopsida</taxon>
        <taxon>eudicotyledons</taxon>
        <taxon>Gunneridae</taxon>
        <taxon>Pentapetalae</taxon>
        <taxon>rosids</taxon>
        <taxon>fabids</taxon>
        <taxon>Fabales</taxon>
        <taxon>Fabaceae</taxon>
        <taxon>Papilionoideae</taxon>
        <taxon>50 kb inversion clade</taxon>
        <taxon>NPAAA clade</taxon>
        <taxon>Hologalegina</taxon>
        <taxon>IRL clade</taxon>
        <taxon>Trifolieae</taxon>
        <taxon>Medicago</taxon>
    </lineage>
</organism>
<dbReference type="SUPFAM" id="SSF49503">
    <property type="entry name" value="Cupredoxins"/>
    <property type="match status" value="1"/>
</dbReference>
<dbReference type="GO" id="GO:0098552">
    <property type="term" value="C:side of membrane"/>
    <property type="evidence" value="ECO:0007669"/>
    <property type="project" value="UniProtKB-KW"/>
</dbReference>
<dbReference type="AlphaFoldDB" id="G7ZYD7"/>
<gene>
    <name evidence="16" type="primary">11420289</name>
    <name evidence="15" type="ordered locus">MTR_1g090420</name>
</gene>
<evidence type="ECO:0000256" key="10">
    <source>
        <dbReference type="ARBA" id="ARBA00035011"/>
    </source>
</evidence>
<evidence type="ECO:0000313" key="15">
    <source>
        <dbReference type="EMBL" id="AES61921.1"/>
    </source>
</evidence>
<dbReference type="STRING" id="3880.G7ZYD7"/>
<evidence type="ECO:0000256" key="8">
    <source>
        <dbReference type="ARBA" id="ARBA00023180"/>
    </source>
</evidence>
<evidence type="ECO:0000259" key="14">
    <source>
        <dbReference type="PROSITE" id="PS51485"/>
    </source>
</evidence>
<feature type="domain" description="Phytocyanin" evidence="14">
    <location>
        <begin position="26"/>
        <end position="128"/>
    </location>
</feature>
<dbReference type="GO" id="GO:0009877">
    <property type="term" value="P:nodulation"/>
    <property type="evidence" value="ECO:0007669"/>
    <property type="project" value="UniProtKB-KW"/>
</dbReference>
<evidence type="ECO:0000256" key="2">
    <source>
        <dbReference type="ARBA" id="ARBA00022458"/>
    </source>
</evidence>
<comment type="subcellular location">
    <subcellularLocation>
        <location evidence="1">Cell membrane</location>
        <topology evidence="1">Lipid-anchor</topology>
        <topology evidence="1">GPI-anchor</topology>
    </subcellularLocation>
</comment>
<evidence type="ECO:0000256" key="13">
    <source>
        <dbReference type="SAM" id="SignalP"/>
    </source>
</evidence>
<sequence length="220" mass="24067">MLQLQNPFALLLSSLFVTFLYQCSATQFIVGDSAGWVIPPFPTYYTNWTNSHFIREGDSLEFDFNARFYNLIQVSQSEYEHCTALEPLKVFNSSPVNFPLKERGIYYFICSVSNYCTLGQKVIINVHQIPPQNPPTPSASPPQHQVPKISPQLSPNGSAPQPSGGTSNPPAPINVPSPTPVGGNVGCPPTPSSIHGVKSNIDVALLVCAMFGTFLGFWMM</sequence>
<keyword evidence="2" id="KW-0536">Nodulation</keyword>
<evidence type="ECO:0000256" key="9">
    <source>
        <dbReference type="ARBA" id="ARBA00023288"/>
    </source>
</evidence>
<keyword evidence="7" id="KW-1015">Disulfide bond</keyword>
<dbReference type="Proteomes" id="UP000002051">
    <property type="component" value="Unassembled WGS sequence"/>
</dbReference>
<evidence type="ECO:0000256" key="1">
    <source>
        <dbReference type="ARBA" id="ARBA00004609"/>
    </source>
</evidence>
<dbReference type="PANTHER" id="PTHR33021">
    <property type="entry name" value="BLUE COPPER PROTEIN"/>
    <property type="match status" value="1"/>
</dbReference>
<keyword evidence="3" id="KW-1003">Cell membrane</keyword>
<dbReference type="CDD" id="cd13920">
    <property type="entry name" value="Stellacyanin"/>
    <property type="match status" value="1"/>
</dbReference>
<protein>
    <submittedName>
        <fullName evidence="15">Plastocyanin-like domain protein</fullName>
    </submittedName>
</protein>
<reference evidence="15 17" key="2">
    <citation type="journal article" date="2014" name="BMC Genomics">
        <title>An improved genome release (version Mt4.0) for the model legume Medicago truncatula.</title>
        <authorList>
            <person name="Tang H."/>
            <person name="Krishnakumar V."/>
            <person name="Bidwell S."/>
            <person name="Rosen B."/>
            <person name="Chan A."/>
            <person name="Zhou S."/>
            <person name="Gentzbittel L."/>
            <person name="Childs K.L."/>
            <person name="Yandell M."/>
            <person name="Gundlach H."/>
            <person name="Mayer K.F."/>
            <person name="Schwartz D.C."/>
            <person name="Town C.D."/>
        </authorList>
    </citation>
    <scope>GENOME REANNOTATION</scope>
    <source>
        <strain evidence="16 17">cv. Jemalong A17</strain>
    </source>
</reference>
<comment type="similarity">
    <text evidence="10">Belongs to the early nodulin-like (ENODL) family.</text>
</comment>
<feature type="compositionally biased region" description="Pro residues" evidence="12">
    <location>
        <begin position="169"/>
        <end position="179"/>
    </location>
</feature>
<dbReference type="FunFam" id="2.60.40.420:FF:000034">
    <property type="entry name" value="Cupredoxin superfamily protein"/>
    <property type="match status" value="1"/>
</dbReference>
<evidence type="ECO:0000256" key="5">
    <source>
        <dbReference type="ARBA" id="ARBA00022729"/>
    </source>
</evidence>
<keyword evidence="5 13" id="KW-0732">Signal</keyword>
<dbReference type="InterPro" id="IPR003245">
    <property type="entry name" value="Phytocyanin_dom"/>
</dbReference>
<feature type="chain" id="PRO_5014574361" evidence="13">
    <location>
        <begin position="26"/>
        <end position="220"/>
    </location>
</feature>
<dbReference type="EMBL" id="CM001217">
    <property type="protein sequence ID" value="AES61921.1"/>
    <property type="molecule type" value="Genomic_DNA"/>
</dbReference>
<evidence type="ECO:0000256" key="12">
    <source>
        <dbReference type="SAM" id="MobiDB-lite"/>
    </source>
</evidence>
<keyword evidence="8" id="KW-0325">Glycoprotein</keyword>
<dbReference type="PROSITE" id="PS51485">
    <property type="entry name" value="PHYTOCYANIN"/>
    <property type="match status" value="1"/>
</dbReference>
<accession>G7ZYD7</accession>
<dbReference type="HOGENOM" id="CLU_058719_2_1_1"/>
<keyword evidence="4" id="KW-0336">GPI-anchor</keyword>
<dbReference type="Pfam" id="PF02298">
    <property type="entry name" value="Cu_bind_like"/>
    <property type="match status" value="1"/>
</dbReference>
<feature type="compositionally biased region" description="Polar residues" evidence="12">
    <location>
        <begin position="151"/>
        <end position="168"/>
    </location>
</feature>
<reference evidence="16" key="3">
    <citation type="submission" date="2015-04" db="UniProtKB">
        <authorList>
            <consortium name="EnsemblPlants"/>
        </authorList>
    </citation>
    <scope>IDENTIFICATION</scope>
    <source>
        <strain evidence="16">cv. Jemalong A17</strain>
    </source>
</reference>
<dbReference type="PANTHER" id="PTHR33021:SF288">
    <property type="entry name" value="OS03G0648500 PROTEIN"/>
    <property type="match status" value="1"/>
</dbReference>
<feature type="signal peptide" evidence="13">
    <location>
        <begin position="1"/>
        <end position="25"/>
    </location>
</feature>
<evidence type="ECO:0000256" key="3">
    <source>
        <dbReference type="ARBA" id="ARBA00022475"/>
    </source>
</evidence>
<keyword evidence="9" id="KW-0449">Lipoprotein</keyword>
<evidence type="ECO:0000256" key="6">
    <source>
        <dbReference type="ARBA" id="ARBA00023136"/>
    </source>
</evidence>
<dbReference type="OrthoDB" id="2015260at2759"/>
<comment type="function">
    <text evidence="11">May act as a carbohydrate transporter.</text>
</comment>
<dbReference type="OMA" id="REFCIIL"/>
<name>G7ZYD7_MEDTR</name>
<feature type="region of interest" description="Disordered" evidence="12">
    <location>
        <begin position="129"/>
        <end position="187"/>
    </location>
</feature>